<evidence type="ECO:0000313" key="4">
    <source>
        <dbReference type="EMBL" id="MDG2949684.1"/>
    </source>
</evidence>
<proteinExistence type="inferred from homology"/>
<feature type="region of interest" description="Disordered" evidence="3">
    <location>
        <begin position="34"/>
        <end position="53"/>
    </location>
</feature>
<evidence type="ECO:0000256" key="2">
    <source>
        <dbReference type="RuleBase" id="RU004328"/>
    </source>
</evidence>
<protein>
    <submittedName>
        <fullName evidence="4">Ribonuclease</fullName>
    </submittedName>
</protein>
<dbReference type="SUPFAM" id="SSF55895">
    <property type="entry name" value="Ribonuclease Rh-like"/>
    <property type="match status" value="1"/>
</dbReference>
<dbReference type="InterPro" id="IPR033130">
    <property type="entry name" value="RNase_T2_His_AS_2"/>
</dbReference>
<dbReference type="InterPro" id="IPR036430">
    <property type="entry name" value="RNase_T2-like_sf"/>
</dbReference>
<evidence type="ECO:0000256" key="3">
    <source>
        <dbReference type="SAM" id="MobiDB-lite"/>
    </source>
</evidence>
<dbReference type="RefSeq" id="WP_317476873.1">
    <property type="nucleotide sequence ID" value="NZ_JARQTW010000008.1"/>
</dbReference>
<accession>A0AAW6QBS9</accession>
<dbReference type="EMBL" id="JARQTW010000008">
    <property type="protein sequence ID" value="MDG2949684.1"/>
    <property type="molecule type" value="Genomic_DNA"/>
</dbReference>
<dbReference type="AlphaFoldDB" id="A0AAW6QBS9"/>
<dbReference type="PROSITE" id="PS00530">
    <property type="entry name" value="RNASE_T2_1"/>
    <property type="match status" value="1"/>
</dbReference>
<evidence type="ECO:0000313" key="5">
    <source>
        <dbReference type="Proteomes" id="UP001214976"/>
    </source>
</evidence>
<dbReference type="PROSITE" id="PS00531">
    <property type="entry name" value="RNASE_T2_2"/>
    <property type="match status" value="1"/>
</dbReference>
<dbReference type="InterPro" id="IPR001568">
    <property type="entry name" value="RNase_T2-like"/>
</dbReference>
<reference evidence="4" key="1">
    <citation type="submission" date="2023-03" db="EMBL/GenBank/DDBJ databases">
        <title>Classification of Bisgaard taxon 6 and taxon 10 as Exercitatus varius gen. nov., spec. nov.</title>
        <authorList>
            <person name="Christensen H."/>
        </authorList>
    </citation>
    <scope>NUCLEOTIDE SEQUENCE</scope>
    <source>
        <strain evidence="4">86116</strain>
    </source>
</reference>
<sequence>MNRKHLKWIRLGALALLAAYFYFSQRWISNDTITEKPRQQQKQNEENSVRGEIDQSAGKNHDVFFNGKADHDAANTNKASGALADYDYIMRDDAIGQNAKASVDYYMLALSWSPAFCDSQIKKFGADLPPSAQQQCGTKRRYGWVIHGLWPQSRSARGTADHPRFCRGDLPPLDVAVIEKYLADSPSATLLQGEWEKHGACAFQSADAYFQKQQQLFRELILPTQDMERKALFRWMKRHNPSLKNAFMQASRHELFICYDLSWTPINCPSR</sequence>
<evidence type="ECO:0000256" key="1">
    <source>
        <dbReference type="ARBA" id="ARBA00007469"/>
    </source>
</evidence>
<name>A0AAW6QBS9_9PAST</name>
<comment type="similarity">
    <text evidence="1 2">Belongs to the RNase T2 family.</text>
</comment>
<dbReference type="GO" id="GO:0003723">
    <property type="term" value="F:RNA binding"/>
    <property type="evidence" value="ECO:0007669"/>
    <property type="project" value="InterPro"/>
</dbReference>
<dbReference type="GO" id="GO:0006401">
    <property type="term" value="P:RNA catabolic process"/>
    <property type="evidence" value="ECO:0007669"/>
    <property type="project" value="UniProtKB-ARBA"/>
</dbReference>
<dbReference type="GO" id="GO:0033897">
    <property type="term" value="F:ribonuclease T2 activity"/>
    <property type="evidence" value="ECO:0007669"/>
    <property type="project" value="InterPro"/>
</dbReference>
<dbReference type="PANTHER" id="PTHR11240">
    <property type="entry name" value="RIBONUCLEASE T2"/>
    <property type="match status" value="1"/>
</dbReference>
<comment type="caution">
    <text evidence="4">The sequence shown here is derived from an EMBL/GenBank/DDBJ whole genome shotgun (WGS) entry which is preliminary data.</text>
</comment>
<organism evidence="4 5">
    <name type="scientific">Exercitatus varius</name>
    <dbReference type="NCBI Taxonomy" id="67857"/>
    <lineage>
        <taxon>Bacteria</taxon>
        <taxon>Pseudomonadati</taxon>
        <taxon>Pseudomonadota</taxon>
        <taxon>Gammaproteobacteria</taxon>
        <taxon>Pasteurellales</taxon>
        <taxon>Pasteurellaceae</taxon>
        <taxon>Exercitatus</taxon>
    </lineage>
</organism>
<dbReference type="Proteomes" id="UP001214976">
    <property type="component" value="Unassembled WGS sequence"/>
</dbReference>
<gene>
    <name evidence="4" type="ORF">P7M15_03955</name>
</gene>
<dbReference type="Pfam" id="PF00445">
    <property type="entry name" value="Ribonuclease_T2"/>
    <property type="match status" value="1"/>
</dbReference>
<dbReference type="InterPro" id="IPR018188">
    <property type="entry name" value="RNase_T2_His_AS_1"/>
</dbReference>
<dbReference type="PANTHER" id="PTHR11240:SF22">
    <property type="entry name" value="RIBONUCLEASE T2"/>
    <property type="match status" value="1"/>
</dbReference>
<dbReference type="Gene3D" id="3.90.730.10">
    <property type="entry name" value="Ribonuclease T2-like"/>
    <property type="match status" value="1"/>
</dbReference>